<name>A0ABR6PH05_9SPHI</name>
<dbReference type="RefSeq" id="WP_183583901.1">
    <property type="nucleotide sequence ID" value="NZ_JACHCB010000002.1"/>
</dbReference>
<sequence length="419" mass="48767">MNKIFVMLNINDRVKLYTDYLDNGGIQKIFFRELCVDLQKVTKLSDGNVDVNTISPIVKAAMLAYEATQMTEPLQSDFHLSEYETLYQKSHFFNQINIDTEHEFNEVFTKYTSTDNILFRGLNEAKYRLYSSLQRFWISNKLVQQEVTYEAFLKDLIENAKDVNLNVLRKHLENSGFDYDNDVAVLSFLQHYSCPTPLLDWTYNFGVSLYFATQNVTLPTKAPEINNYLCVYYLEEEHLEGSSLNHIVQVGLTQQKEHFKQQIVAEFADNGLSSEQIEKICTEEFIELVILKEYGAGTINFMTKVDRLINSPILYFSDAKRDSLIRYCLQNNMNIINQQGVFTWNAHPTKPLENIANAEYQTDDNDYKFSKCINIHKNLVPYIKDKIIKAGITKEFVFPDSYEIANTSFERTTKKIKHL</sequence>
<keyword evidence="3" id="KW-1185">Reference proteome</keyword>
<gene>
    <name evidence="2" type="ORF">HDF23_001274</name>
</gene>
<dbReference type="Pfam" id="PF08867">
    <property type="entry name" value="FRG"/>
    <property type="match status" value="1"/>
</dbReference>
<proteinExistence type="predicted"/>
<dbReference type="InterPro" id="IPR014966">
    <property type="entry name" value="FRG-dom"/>
</dbReference>
<evidence type="ECO:0000313" key="2">
    <source>
        <dbReference type="EMBL" id="MBB6108539.1"/>
    </source>
</evidence>
<accession>A0ABR6PH05</accession>
<feature type="domain" description="FRG" evidence="1">
    <location>
        <begin position="113"/>
        <end position="230"/>
    </location>
</feature>
<evidence type="ECO:0000259" key="1">
    <source>
        <dbReference type="SMART" id="SM00901"/>
    </source>
</evidence>
<dbReference type="Proteomes" id="UP000541583">
    <property type="component" value="Unassembled WGS sequence"/>
</dbReference>
<organism evidence="2 3">
    <name type="scientific">Mucilaginibacter lappiensis</name>
    <dbReference type="NCBI Taxonomy" id="354630"/>
    <lineage>
        <taxon>Bacteria</taxon>
        <taxon>Pseudomonadati</taxon>
        <taxon>Bacteroidota</taxon>
        <taxon>Sphingobacteriia</taxon>
        <taxon>Sphingobacteriales</taxon>
        <taxon>Sphingobacteriaceae</taxon>
        <taxon>Mucilaginibacter</taxon>
    </lineage>
</organism>
<protein>
    <recommendedName>
        <fullName evidence="1">FRG domain-containing protein</fullName>
    </recommendedName>
</protein>
<reference evidence="2 3" key="1">
    <citation type="submission" date="2020-08" db="EMBL/GenBank/DDBJ databases">
        <title>Genomic Encyclopedia of Type Strains, Phase IV (KMG-V): Genome sequencing to study the core and pangenomes of soil and plant-associated prokaryotes.</title>
        <authorList>
            <person name="Whitman W."/>
        </authorList>
    </citation>
    <scope>NUCLEOTIDE SEQUENCE [LARGE SCALE GENOMIC DNA]</scope>
    <source>
        <strain evidence="2 3">ANJLi2</strain>
    </source>
</reference>
<dbReference type="EMBL" id="JACHCB010000002">
    <property type="protein sequence ID" value="MBB6108539.1"/>
    <property type="molecule type" value="Genomic_DNA"/>
</dbReference>
<evidence type="ECO:0000313" key="3">
    <source>
        <dbReference type="Proteomes" id="UP000541583"/>
    </source>
</evidence>
<comment type="caution">
    <text evidence="2">The sequence shown here is derived from an EMBL/GenBank/DDBJ whole genome shotgun (WGS) entry which is preliminary data.</text>
</comment>
<dbReference type="SMART" id="SM00901">
    <property type="entry name" value="FRG"/>
    <property type="match status" value="1"/>
</dbReference>